<dbReference type="GO" id="GO:0006284">
    <property type="term" value="P:base-excision repair"/>
    <property type="evidence" value="ECO:0007669"/>
    <property type="project" value="TreeGrafter"/>
</dbReference>
<dbReference type="SUPFAM" id="SSF57756">
    <property type="entry name" value="Retrovirus zinc finger-like domains"/>
    <property type="match status" value="1"/>
</dbReference>
<evidence type="ECO:0000313" key="12">
    <source>
        <dbReference type="Proteomes" id="UP000762676"/>
    </source>
</evidence>
<feature type="compositionally biased region" description="Acidic residues" evidence="9">
    <location>
        <begin position="245"/>
        <end position="254"/>
    </location>
</feature>
<dbReference type="SMART" id="SM00343">
    <property type="entry name" value="ZnF_C2HC"/>
    <property type="match status" value="2"/>
</dbReference>
<dbReference type="InterPro" id="IPR004808">
    <property type="entry name" value="AP_endonuc_1"/>
</dbReference>
<dbReference type="EMBL" id="BMAT01003544">
    <property type="protein sequence ID" value="GFR57409.1"/>
    <property type="molecule type" value="Genomic_DNA"/>
</dbReference>
<dbReference type="Pfam" id="PF00098">
    <property type="entry name" value="zf-CCHC"/>
    <property type="match status" value="1"/>
</dbReference>
<feature type="domain" description="CCHC-type" evidence="10">
    <location>
        <begin position="197"/>
        <end position="212"/>
    </location>
</feature>
<dbReference type="GO" id="GO:0008081">
    <property type="term" value="F:phosphoric diester hydrolase activity"/>
    <property type="evidence" value="ECO:0007669"/>
    <property type="project" value="TreeGrafter"/>
</dbReference>
<keyword evidence="8" id="KW-0863">Zinc-finger</keyword>
<dbReference type="AlphaFoldDB" id="A0AAV4E8Z6"/>
<name>A0AAV4E8Z6_9GAST</name>
<protein>
    <recommendedName>
        <fullName evidence="4">exodeoxyribonuclease III</fullName>
        <ecNumber evidence="4">3.1.11.2</ecNumber>
    </recommendedName>
</protein>
<evidence type="ECO:0000256" key="3">
    <source>
        <dbReference type="ARBA" id="ARBA00007092"/>
    </source>
</evidence>
<dbReference type="Gene3D" id="4.10.60.10">
    <property type="entry name" value="Zinc finger, CCHC-type"/>
    <property type="match status" value="1"/>
</dbReference>
<evidence type="ECO:0000256" key="1">
    <source>
        <dbReference type="ARBA" id="ARBA00000493"/>
    </source>
</evidence>
<organism evidence="11 12">
    <name type="scientific">Elysia marginata</name>
    <dbReference type="NCBI Taxonomy" id="1093978"/>
    <lineage>
        <taxon>Eukaryota</taxon>
        <taxon>Metazoa</taxon>
        <taxon>Spiralia</taxon>
        <taxon>Lophotrochozoa</taxon>
        <taxon>Mollusca</taxon>
        <taxon>Gastropoda</taxon>
        <taxon>Heterobranchia</taxon>
        <taxon>Euthyneura</taxon>
        <taxon>Panpulmonata</taxon>
        <taxon>Sacoglossa</taxon>
        <taxon>Placobranchoidea</taxon>
        <taxon>Plakobranchidae</taxon>
        <taxon>Elysia</taxon>
    </lineage>
</organism>
<proteinExistence type="inferred from homology"/>
<dbReference type="EC" id="3.1.11.2" evidence="4"/>
<keyword evidence="12" id="KW-1185">Reference proteome</keyword>
<feature type="region of interest" description="Disordered" evidence="9">
    <location>
        <begin position="219"/>
        <end position="279"/>
    </location>
</feature>
<comment type="catalytic activity">
    <reaction evidence="1">
        <text>Exonucleolytic cleavage in the 3'- to 5'-direction to yield nucleoside 5'-phosphates.</text>
        <dbReference type="EC" id="3.1.11.2"/>
    </reaction>
</comment>
<keyword evidence="6" id="KW-0378">Hydrolase</keyword>
<dbReference type="CDD" id="cd09076">
    <property type="entry name" value="L1-EN"/>
    <property type="match status" value="1"/>
</dbReference>
<dbReference type="InterPro" id="IPR036691">
    <property type="entry name" value="Endo/exonu/phosph_ase_sf"/>
</dbReference>
<dbReference type="GO" id="GO:0008270">
    <property type="term" value="F:zinc ion binding"/>
    <property type="evidence" value="ECO:0007669"/>
    <property type="project" value="UniProtKB-KW"/>
</dbReference>
<dbReference type="GO" id="GO:0003676">
    <property type="term" value="F:nucleic acid binding"/>
    <property type="evidence" value="ECO:0007669"/>
    <property type="project" value="InterPro"/>
</dbReference>
<dbReference type="PANTHER" id="PTHR22748:SF4">
    <property type="entry name" value="DNA-(APURINIC OR APYRIMIDINIC SITE) ENDONUCLEASE 2"/>
    <property type="match status" value="1"/>
</dbReference>
<evidence type="ECO:0000256" key="9">
    <source>
        <dbReference type="SAM" id="MobiDB-lite"/>
    </source>
</evidence>
<dbReference type="InterPro" id="IPR036875">
    <property type="entry name" value="Znf_CCHC_sf"/>
</dbReference>
<evidence type="ECO:0000313" key="11">
    <source>
        <dbReference type="EMBL" id="GFR57409.1"/>
    </source>
</evidence>
<evidence type="ECO:0000256" key="7">
    <source>
        <dbReference type="ARBA" id="ARBA00022842"/>
    </source>
</evidence>
<keyword evidence="7" id="KW-0460">Magnesium</keyword>
<accession>A0AAV4E8Z6</accession>
<sequence>MTQPVFVLARNLTVGENYINYDICLAASKSIGRQEVGGAQRINSLWRIYVNGPEARIKLLSKGLTINGINIEISSQNPLLLRGSDGKEVPTTKLLISDIPISIANEALKAALIKKGLTLRSKIKMEGIRDPQRKLTEWLSGRRFVWIDVPKTNIEQYIDVSQFKARLFHKEMVTEMTCRRCLKKGHSAKNCTHEEVCFVCKKPGHRAVNCQKQVEEDKSEKEMRYQITDPEEERHQNKKALQDNSEGEESEIDPDISGGWTTVKSPKKSNKTKNQNKGLRNTLKRKAILRTLKRERTAIAALQDTYLIEDDIKKLEKEWGGHIHLTGGTKRSKGLITLFDKSLEQDKIRLLYKNERIIISSVQTSPDITLYVINIYSPCAEQEKLEFFNDVKQKILSMIGQDRLENVICLGDFNTVLDNNLDGISGKKHPDNTIRSLSECISELQFTDIWRLHHPAEKDFTWSRGSPTIARRLDYIILGENLARHVDET</sequence>
<dbReference type="GO" id="GO:0005634">
    <property type="term" value="C:nucleus"/>
    <property type="evidence" value="ECO:0007669"/>
    <property type="project" value="TreeGrafter"/>
</dbReference>
<dbReference type="Proteomes" id="UP000762676">
    <property type="component" value="Unassembled WGS sequence"/>
</dbReference>
<reference evidence="11 12" key="1">
    <citation type="journal article" date="2021" name="Elife">
        <title>Chloroplast acquisition without the gene transfer in kleptoplastic sea slugs, Plakobranchus ocellatus.</title>
        <authorList>
            <person name="Maeda T."/>
            <person name="Takahashi S."/>
            <person name="Yoshida T."/>
            <person name="Shimamura S."/>
            <person name="Takaki Y."/>
            <person name="Nagai Y."/>
            <person name="Toyoda A."/>
            <person name="Suzuki Y."/>
            <person name="Arimoto A."/>
            <person name="Ishii H."/>
            <person name="Satoh N."/>
            <person name="Nishiyama T."/>
            <person name="Hasebe M."/>
            <person name="Maruyama T."/>
            <person name="Minagawa J."/>
            <person name="Obokata J."/>
            <person name="Shigenobu S."/>
        </authorList>
    </citation>
    <scope>NUCLEOTIDE SEQUENCE [LARGE SCALE GENOMIC DNA]</scope>
</reference>
<dbReference type="InterPro" id="IPR005135">
    <property type="entry name" value="Endo/exonuclease/phosphatase"/>
</dbReference>
<evidence type="ECO:0000256" key="4">
    <source>
        <dbReference type="ARBA" id="ARBA00012115"/>
    </source>
</evidence>
<keyword evidence="8" id="KW-0862">Zinc</keyword>
<dbReference type="Pfam" id="PF03372">
    <property type="entry name" value="Exo_endo_phos"/>
    <property type="match status" value="1"/>
</dbReference>
<dbReference type="GO" id="GO:0008311">
    <property type="term" value="F:double-stranded DNA 3'-5' DNA exonuclease activity"/>
    <property type="evidence" value="ECO:0007669"/>
    <property type="project" value="UniProtKB-EC"/>
</dbReference>
<evidence type="ECO:0000256" key="8">
    <source>
        <dbReference type="PROSITE-ProRule" id="PRU00047"/>
    </source>
</evidence>
<gene>
    <name evidence="11" type="ORF">ElyMa_001742600</name>
</gene>
<dbReference type="GO" id="GO:0003906">
    <property type="term" value="F:DNA-(apurinic or apyrimidinic site) endonuclease activity"/>
    <property type="evidence" value="ECO:0007669"/>
    <property type="project" value="TreeGrafter"/>
</dbReference>
<comment type="similarity">
    <text evidence="3">Belongs to the DNA repair enzymes AP/ExoA family.</text>
</comment>
<dbReference type="SUPFAM" id="SSF56219">
    <property type="entry name" value="DNase I-like"/>
    <property type="match status" value="1"/>
</dbReference>
<evidence type="ECO:0000259" key="10">
    <source>
        <dbReference type="PROSITE" id="PS50158"/>
    </source>
</evidence>
<evidence type="ECO:0000256" key="6">
    <source>
        <dbReference type="ARBA" id="ARBA00022801"/>
    </source>
</evidence>
<evidence type="ECO:0000256" key="5">
    <source>
        <dbReference type="ARBA" id="ARBA00022723"/>
    </source>
</evidence>
<comment type="cofactor">
    <cofactor evidence="2">
        <name>Mg(2+)</name>
        <dbReference type="ChEBI" id="CHEBI:18420"/>
    </cofactor>
</comment>
<dbReference type="Gene3D" id="3.60.10.10">
    <property type="entry name" value="Endonuclease/exonuclease/phosphatase"/>
    <property type="match status" value="1"/>
</dbReference>
<dbReference type="PROSITE" id="PS50158">
    <property type="entry name" value="ZF_CCHC"/>
    <property type="match status" value="1"/>
</dbReference>
<keyword evidence="5" id="KW-0479">Metal-binding</keyword>
<evidence type="ECO:0000256" key="2">
    <source>
        <dbReference type="ARBA" id="ARBA00001946"/>
    </source>
</evidence>
<comment type="caution">
    <text evidence="11">The sequence shown here is derived from an EMBL/GenBank/DDBJ whole genome shotgun (WGS) entry which is preliminary data.</text>
</comment>
<dbReference type="InterPro" id="IPR001878">
    <property type="entry name" value="Znf_CCHC"/>
</dbReference>
<dbReference type="PANTHER" id="PTHR22748">
    <property type="entry name" value="AP ENDONUCLEASE"/>
    <property type="match status" value="1"/>
</dbReference>